<reference evidence="2" key="1">
    <citation type="journal article" date="2021" name="Viruses">
        <title>Novel Viruses That Lyse Plant and Human Strains of Kosakonia cowanii.</title>
        <authorList>
            <person name="Petrzik K."/>
            <person name="Brazdova S."/>
            <person name="Krawczyk K."/>
        </authorList>
    </citation>
    <scope>NUCLEOTIDE SEQUENCE</scope>
</reference>
<sequence>MPSSAPSSQKTIANPIYPKWIVILELVAILFMIGSWLVAWQYPDLGAIAKTVDKISWTVILVLIGHHWGFNYCLKRFALKYQRKD</sequence>
<feature type="transmembrane region" description="Helical" evidence="1">
    <location>
        <begin position="20"/>
        <end position="43"/>
    </location>
</feature>
<evidence type="ECO:0000313" key="2">
    <source>
        <dbReference type="EMBL" id="QYN80151.1"/>
    </source>
</evidence>
<dbReference type="EMBL" id="MZ348422">
    <property type="protein sequence ID" value="QYN80151.1"/>
    <property type="molecule type" value="Genomic_DNA"/>
</dbReference>
<dbReference type="KEGG" id="vg:77953328"/>
<keyword evidence="1" id="KW-0812">Transmembrane</keyword>
<evidence type="ECO:0000256" key="1">
    <source>
        <dbReference type="SAM" id="Phobius"/>
    </source>
</evidence>
<keyword evidence="3" id="KW-1185">Reference proteome</keyword>
<evidence type="ECO:0000313" key="3">
    <source>
        <dbReference type="Proteomes" id="UP000828443"/>
    </source>
</evidence>
<name>A0AAE8BEP7_9CAUD</name>
<organism evidence="2 3">
    <name type="scientific">Kosakonia phage Kc263</name>
    <dbReference type="NCBI Taxonomy" id="2863194"/>
    <lineage>
        <taxon>Viruses</taxon>
        <taxon>Duplodnaviria</taxon>
        <taxon>Heunggongvirae</taxon>
        <taxon>Uroviricota</taxon>
        <taxon>Caudoviricetes</taxon>
        <taxon>Chimalliviridae</taxon>
        <taxon>Branisovskavirus</taxon>
        <taxon>Branisovskavirus Kc263</taxon>
    </lineage>
</organism>
<dbReference type="RefSeq" id="YP_010676963.1">
    <property type="nucleotide sequence ID" value="NC_071015.1"/>
</dbReference>
<protein>
    <submittedName>
        <fullName evidence="2">Uncharacterized protein</fullName>
    </submittedName>
</protein>
<dbReference type="Proteomes" id="UP000828443">
    <property type="component" value="Segment"/>
</dbReference>
<feature type="transmembrane region" description="Helical" evidence="1">
    <location>
        <begin position="55"/>
        <end position="74"/>
    </location>
</feature>
<keyword evidence="1" id="KW-0472">Membrane</keyword>
<proteinExistence type="predicted"/>
<dbReference type="GeneID" id="77953328"/>
<keyword evidence="1" id="KW-1133">Transmembrane helix</keyword>
<accession>A0AAE8BEP7</accession>